<dbReference type="AlphaFoldDB" id="A0A916U0U0"/>
<evidence type="ECO:0000256" key="4">
    <source>
        <dbReference type="ARBA" id="ARBA00022801"/>
    </source>
</evidence>
<evidence type="ECO:0000256" key="2">
    <source>
        <dbReference type="ARBA" id="ARBA00009045"/>
    </source>
</evidence>
<evidence type="ECO:0000313" key="10">
    <source>
        <dbReference type="Proteomes" id="UP000651668"/>
    </source>
</evidence>
<dbReference type="Gene3D" id="1.20.1540.10">
    <property type="entry name" value="Rhomboid-like"/>
    <property type="match status" value="1"/>
</dbReference>
<keyword evidence="9" id="KW-0645">Protease</keyword>
<dbReference type="EMBL" id="BMIL01000002">
    <property type="protein sequence ID" value="GGC55108.1"/>
    <property type="molecule type" value="Genomic_DNA"/>
</dbReference>
<keyword evidence="4" id="KW-0378">Hydrolase</keyword>
<dbReference type="Pfam" id="PF01694">
    <property type="entry name" value="Rhomboid"/>
    <property type="match status" value="1"/>
</dbReference>
<comment type="subcellular location">
    <subcellularLocation>
        <location evidence="1">Membrane</location>
        <topology evidence="1">Multi-pass membrane protein</topology>
    </subcellularLocation>
</comment>
<reference evidence="9" key="1">
    <citation type="journal article" date="2014" name="Int. J. Syst. Evol. Microbiol.">
        <title>Complete genome sequence of Corynebacterium casei LMG S-19264T (=DSM 44701T), isolated from a smear-ripened cheese.</title>
        <authorList>
            <consortium name="US DOE Joint Genome Institute (JGI-PGF)"/>
            <person name="Walter F."/>
            <person name="Albersmeier A."/>
            <person name="Kalinowski J."/>
            <person name="Ruckert C."/>
        </authorList>
    </citation>
    <scope>NUCLEOTIDE SEQUENCE</scope>
    <source>
        <strain evidence="9">CGMCC 1.15343</strain>
    </source>
</reference>
<evidence type="ECO:0000256" key="7">
    <source>
        <dbReference type="SAM" id="Phobius"/>
    </source>
</evidence>
<organism evidence="9 10">
    <name type="scientific">Pedobacter quisquiliarum</name>
    <dbReference type="NCBI Taxonomy" id="1834438"/>
    <lineage>
        <taxon>Bacteria</taxon>
        <taxon>Pseudomonadati</taxon>
        <taxon>Bacteroidota</taxon>
        <taxon>Sphingobacteriia</taxon>
        <taxon>Sphingobacteriales</taxon>
        <taxon>Sphingobacteriaceae</taxon>
        <taxon>Pedobacter</taxon>
    </lineage>
</organism>
<proteinExistence type="inferred from homology"/>
<reference evidence="9" key="2">
    <citation type="submission" date="2020-09" db="EMBL/GenBank/DDBJ databases">
        <authorList>
            <person name="Sun Q."/>
            <person name="Zhou Y."/>
        </authorList>
    </citation>
    <scope>NUCLEOTIDE SEQUENCE</scope>
    <source>
        <strain evidence="9">CGMCC 1.15343</strain>
    </source>
</reference>
<dbReference type="GO" id="GO:0016020">
    <property type="term" value="C:membrane"/>
    <property type="evidence" value="ECO:0007669"/>
    <property type="project" value="UniProtKB-SubCell"/>
</dbReference>
<evidence type="ECO:0000313" key="9">
    <source>
        <dbReference type="EMBL" id="GGC55108.1"/>
    </source>
</evidence>
<keyword evidence="6 7" id="KW-0472">Membrane</keyword>
<dbReference type="PANTHER" id="PTHR43731">
    <property type="entry name" value="RHOMBOID PROTEASE"/>
    <property type="match status" value="1"/>
</dbReference>
<comment type="caution">
    <text evidence="9">The sequence shown here is derived from an EMBL/GenBank/DDBJ whole genome shotgun (WGS) entry which is preliminary data.</text>
</comment>
<evidence type="ECO:0000256" key="3">
    <source>
        <dbReference type="ARBA" id="ARBA00022692"/>
    </source>
</evidence>
<feature type="transmembrane region" description="Helical" evidence="7">
    <location>
        <begin position="79"/>
        <end position="97"/>
    </location>
</feature>
<accession>A0A916U0U0</accession>
<keyword evidence="5 7" id="KW-1133">Transmembrane helix</keyword>
<evidence type="ECO:0000256" key="1">
    <source>
        <dbReference type="ARBA" id="ARBA00004141"/>
    </source>
</evidence>
<comment type="similarity">
    <text evidence="2">Belongs to the peptidase S54 family.</text>
</comment>
<dbReference type="InterPro" id="IPR035952">
    <property type="entry name" value="Rhomboid-like_sf"/>
</dbReference>
<feature type="domain" description="Peptidase S54 rhomboid" evidence="8">
    <location>
        <begin position="45"/>
        <end position="189"/>
    </location>
</feature>
<dbReference type="GO" id="GO:0004252">
    <property type="term" value="F:serine-type endopeptidase activity"/>
    <property type="evidence" value="ECO:0007669"/>
    <property type="project" value="InterPro"/>
</dbReference>
<evidence type="ECO:0000256" key="5">
    <source>
        <dbReference type="ARBA" id="ARBA00022989"/>
    </source>
</evidence>
<feature type="transmembrane region" description="Helical" evidence="7">
    <location>
        <begin position="173"/>
        <end position="197"/>
    </location>
</feature>
<dbReference type="RefSeq" id="WP_188625346.1">
    <property type="nucleotide sequence ID" value="NZ_BMIL01000002.1"/>
</dbReference>
<dbReference type="Proteomes" id="UP000651668">
    <property type="component" value="Unassembled WGS sequence"/>
</dbReference>
<gene>
    <name evidence="9" type="primary">glpG</name>
    <name evidence="9" type="ORF">GCM10011387_05850</name>
</gene>
<protein>
    <submittedName>
        <fullName evidence="9">Rhomboid family intramembrane serine protease</fullName>
    </submittedName>
</protein>
<dbReference type="InterPro" id="IPR022764">
    <property type="entry name" value="Peptidase_S54_rhomboid_dom"/>
</dbReference>
<evidence type="ECO:0000256" key="6">
    <source>
        <dbReference type="ARBA" id="ARBA00023136"/>
    </source>
</evidence>
<name>A0A916U0U0_9SPHI</name>
<evidence type="ECO:0000259" key="8">
    <source>
        <dbReference type="Pfam" id="PF01694"/>
    </source>
</evidence>
<feature type="transmembrane region" description="Helical" evidence="7">
    <location>
        <begin position="109"/>
        <end position="131"/>
    </location>
</feature>
<dbReference type="SUPFAM" id="SSF144091">
    <property type="entry name" value="Rhomboid-like"/>
    <property type="match status" value="1"/>
</dbReference>
<feature type="transmembrane region" description="Helical" evidence="7">
    <location>
        <begin position="137"/>
        <end position="161"/>
    </location>
</feature>
<keyword evidence="3 7" id="KW-0812">Transmembrane</keyword>
<dbReference type="GO" id="GO:0006508">
    <property type="term" value="P:proteolysis"/>
    <property type="evidence" value="ECO:0007669"/>
    <property type="project" value="UniProtKB-KW"/>
</dbReference>
<dbReference type="PANTHER" id="PTHR43731:SF14">
    <property type="entry name" value="PRESENILIN-ASSOCIATED RHOMBOID-LIKE PROTEIN, MITOCHONDRIAL"/>
    <property type="match status" value="1"/>
</dbReference>
<dbReference type="InterPro" id="IPR050925">
    <property type="entry name" value="Rhomboid_protease_S54"/>
</dbReference>
<feature type="transmembrane region" description="Helical" evidence="7">
    <location>
        <begin position="47"/>
        <end position="73"/>
    </location>
</feature>
<keyword evidence="10" id="KW-1185">Reference proteome</keyword>
<feature type="transmembrane region" description="Helical" evidence="7">
    <location>
        <begin position="6"/>
        <end position="26"/>
    </location>
</feature>
<sequence>MEYLNQTPVASLILLFTVVTSIYAFNDPTLYGKFMLHPYSVYRKNKLYTLITSGMIHSDWMHLIFNMMTFFFFAFTLEAQIGSFKFGLVYFASLILSDIPTIFRHKDDFWYNSLGASGAISGVLFSFILFYPLTPLYIFFIPIGIPAVLFGGLYLLYCVYASKQSRDNINHDAHFFGALTGIIITILIIPGIVPHFLSTLFR</sequence>